<dbReference type="Pfam" id="PF12937">
    <property type="entry name" value="F-box-like"/>
    <property type="match status" value="1"/>
</dbReference>
<dbReference type="Gene3D" id="1.20.1280.50">
    <property type="match status" value="1"/>
</dbReference>
<gene>
    <name evidence="4" type="ORF">C9374_003133</name>
</gene>
<keyword evidence="1" id="KW-0547">Nucleotide-binding</keyword>
<dbReference type="GO" id="GO:0007264">
    <property type="term" value="P:small GTPase-mediated signal transduction"/>
    <property type="evidence" value="ECO:0007669"/>
    <property type="project" value="InterPro"/>
</dbReference>
<dbReference type="InterPro" id="IPR003578">
    <property type="entry name" value="Small_GTPase_Rho"/>
</dbReference>
<name>A0AA88GUH1_NAELO</name>
<dbReference type="NCBIfam" id="TIGR00231">
    <property type="entry name" value="small_GTP"/>
    <property type="match status" value="1"/>
</dbReference>
<dbReference type="CDD" id="cd00157">
    <property type="entry name" value="Rho"/>
    <property type="match status" value="1"/>
</dbReference>
<sequence>MTTDRTAGSFVDLNEDVLINILSFIPTNHLFQVQTVNKVFSKISEHDMLWKRFYKEELALLHNLGVKDDPVQSNFKKHLKQIYERTISQIEAKLTKQLVSTTKHKNIYYSKDEILNYEPQQDLQKDRFRIVITGDGCIGKTSMFIKFATGKFPDEYIPTVFDHYVMQSKWNSKYALELVDTESQDYERLRPLAYLNSDLCFIAFSCLDTFHNGQSFINVAEKWIASYSHFAPQGRMILVATKCDLRNNTKLKKEMLFKRGIRAISVEQGELMAQQMGCITYIETSAKDGIGFDRLDELVLKSIAIPLRANEHKKNCFLQ</sequence>
<dbReference type="Pfam" id="PF00071">
    <property type="entry name" value="Ras"/>
    <property type="match status" value="1"/>
</dbReference>
<evidence type="ECO:0000313" key="4">
    <source>
        <dbReference type="EMBL" id="KAG2385984.1"/>
    </source>
</evidence>
<dbReference type="InterPro" id="IPR036047">
    <property type="entry name" value="F-box-like_dom_sf"/>
</dbReference>
<reference evidence="4 5" key="1">
    <citation type="journal article" date="2018" name="BMC Genomics">
        <title>The genome of Naegleria lovaniensis, the basis for a comparative approach to unravel pathogenicity factors of the human pathogenic amoeba N. fowleri.</title>
        <authorList>
            <person name="Liechti N."/>
            <person name="Schurch N."/>
            <person name="Bruggmann R."/>
            <person name="Wittwer M."/>
        </authorList>
    </citation>
    <scope>NUCLEOTIDE SEQUENCE [LARGE SCALE GENOMIC DNA]</scope>
    <source>
        <strain evidence="4 5">ATCC 30569</strain>
    </source>
</reference>
<dbReference type="RefSeq" id="XP_044549977.1">
    <property type="nucleotide sequence ID" value="XM_044692628.1"/>
</dbReference>
<dbReference type="InterPro" id="IPR001806">
    <property type="entry name" value="Small_GTPase"/>
</dbReference>
<proteinExistence type="predicted"/>
<dbReference type="InterPro" id="IPR001810">
    <property type="entry name" value="F-box_dom"/>
</dbReference>
<evidence type="ECO:0000313" key="5">
    <source>
        <dbReference type="Proteomes" id="UP000816034"/>
    </source>
</evidence>
<dbReference type="InterPro" id="IPR005225">
    <property type="entry name" value="Small_GTP-bd"/>
</dbReference>
<dbReference type="GeneID" id="68095588"/>
<dbReference type="SUPFAM" id="SSF81383">
    <property type="entry name" value="F-box domain"/>
    <property type="match status" value="1"/>
</dbReference>
<dbReference type="AlphaFoldDB" id="A0AA88GUH1"/>
<dbReference type="PROSITE" id="PS51419">
    <property type="entry name" value="RAB"/>
    <property type="match status" value="1"/>
</dbReference>
<evidence type="ECO:0000256" key="2">
    <source>
        <dbReference type="ARBA" id="ARBA00023134"/>
    </source>
</evidence>
<dbReference type="SMART" id="SM00175">
    <property type="entry name" value="RAB"/>
    <property type="match status" value="1"/>
</dbReference>
<dbReference type="EMBL" id="PYSW02000017">
    <property type="protein sequence ID" value="KAG2385984.1"/>
    <property type="molecule type" value="Genomic_DNA"/>
</dbReference>
<evidence type="ECO:0000256" key="1">
    <source>
        <dbReference type="ARBA" id="ARBA00022741"/>
    </source>
</evidence>
<dbReference type="Gene3D" id="3.40.50.300">
    <property type="entry name" value="P-loop containing nucleotide triphosphate hydrolases"/>
    <property type="match status" value="1"/>
</dbReference>
<dbReference type="PROSITE" id="PS50181">
    <property type="entry name" value="FBOX"/>
    <property type="match status" value="1"/>
</dbReference>
<dbReference type="PRINTS" id="PR00449">
    <property type="entry name" value="RASTRNSFRMNG"/>
</dbReference>
<dbReference type="SMART" id="SM00173">
    <property type="entry name" value="RAS"/>
    <property type="match status" value="1"/>
</dbReference>
<dbReference type="SUPFAM" id="SSF52540">
    <property type="entry name" value="P-loop containing nucleoside triphosphate hydrolases"/>
    <property type="match status" value="1"/>
</dbReference>
<dbReference type="PANTHER" id="PTHR24072">
    <property type="entry name" value="RHO FAMILY GTPASE"/>
    <property type="match status" value="1"/>
</dbReference>
<accession>A0AA88GUH1</accession>
<comment type="caution">
    <text evidence="4">The sequence shown here is derived from an EMBL/GenBank/DDBJ whole genome shotgun (WGS) entry which is preliminary data.</text>
</comment>
<evidence type="ECO:0000259" key="3">
    <source>
        <dbReference type="PROSITE" id="PS50181"/>
    </source>
</evidence>
<dbReference type="SMART" id="SM00174">
    <property type="entry name" value="RHO"/>
    <property type="match status" value="1"/>
</dbReference>
<feature type="domain" description="F-box" evidence="3">
    <location>
        <begin position="7"/>
        <end position="53"/>
    </location>
</feature>
<dbReference type="PROSITE" id="PS51420">
    <property type="entry name" value="RHO"/>
    <property type="match status" value="1"/>
</dbReference>
<dbReference type="GO" id="GO:0005525">
    <property type="term" value="F:GTP binding"/>
    <property type="evidence" value="ECO:0007669"/>
    <property type="project" value="UniProtKB-KW"/>
</dbReference>
<dbReference type="Proteomes" id="UP000816034">
    <property type="component" value="Unassembled WGS sequence"/>
</dbReference>
<keyword evidence="5" id="KW-1185">Reference proteome</keyword>
<dbReference type="GO" id="GO:0003924">
    <property type="term" value="F:GTPase activity"/>
    <property type="evidence" value="ECO:0007669"/>
    <property type="project" value="InterPro"/>
</dbReference>
<protein>
    <recommendedName>
        <fullName evidence="3">F-box domain-containing protein</fullName>
    </recommendedName>
</protein>
<organism evidence="4 5">
    <name type="scientific">Naegleria lovaniensis</name>
    <name type="common">Amoeba</name>
    <dbReference type="NCBI Taxonomy" id="51637"/>
    <lineage>
        <taxon>Eukaryota</taxon>
        <taxon>Discoba</taxon>
        <taxon>Heterolobosea</taxon>
        <taxon>Tetramitia</taxon>
        <taxon>Eutetramitia</taxon>
        <taxon>Vahlkampfiidae</taxon>
        <taxon>Naegleria</taxon>
    </lineage>
</organism>
<dbReference type="InterPro" id="IPR027417">
    <property type="entry name" value="P-loop_NTPase"/>
</dbReference>
<keyword evidence="2" id="KW-0342">GTP-binding</keyword>